<reference evidence="6" key="2">
    <citation type="submission" date="2023-11" db="UniProtKB">
        <authorList>
            <consortium name="WormBaseParasite"/>
        </authorList>
    </citation>
    <scope>IDENTIFICATION</scope>
</reference>
<feature type="compositionally biased region" description="Polar residues" evidence="3">
    <location>
        <begin position="227"/>
        <end position="245"/>
    </location>
</feature>
<feature type="region of interest" description="Disordered" evidence="3">
    <location>
        <begin position="478"/>
        <end position="498"/>
    </location>
</feature>
<feature type="compositionally biased region" description="Polar residues" evidence="3">
    <location>
        <begin position="180"/>
        <end position="207"/>
    </location>
</feature>
<dbReference type="InterPro" id="IPR006630">
    <property type="entry name" value="La_HTH"/>
</dbReference>
<dbReference type="AlphaFoldDB" id="A0AA85JRP6"/>
<feature type="region of interest" description="Disordered" evidence="3">
    <location>
        <begin position="1001"/>
        <end position="1057"/>
    </location>
</feature>
<dbReference type="Gene3D" id="1.10.10.10">
    <property type="entry name" value="Winged helix-like DNA-binding domain superfamily/Winged helix DNA-binding domain"/>
    <property type="match status" value="1"/>
</dbReference>
<keyword evidence="1 2" id="KW-0694">RNA-binding</keyword>
<dbReference type="Proteomes" id="UP000050795">
    <property type="component" value="Unassembled WGS sequence"/>
</dbReference>
<evidence type="ECO:0000313" key="5">
    <source>
        <dbReference type="Proteomes" id="UP000050795"/>
    </source>
</evidence>
<feature type="compositionally biased region" description="Polar residues" evidence="3">
    <location>
        <begin position="1"/>
        <end position="10"/>
    </location>
</feature>
<name>A0AA85JRP6_TRIRE</name>
<feature type="region of interest" description="Disordered" evidence="3">
    <location>
        <begin position="1"/>
        <end position="44"/>
    </location>
</feature>
<evidence type="ECO:0000256" key="3">
    <source>
        <dbReference type="SAM" id="MobiDB-lite"/>
    </source>
</evidence>
<evidence type="ECO:0000256" key="2">
    <source>
        <dbReference type="PROSITE-ProRule" id="PRU00332"/>
    </source>
</evidence>
<reference evidence="5" key="1">
    <citation type="submission" date="2022-06" db="EMBL/GenBank/DDBJ databases">
        <authorList>
            <person name="Berger JAMES D."/>
            <person name="Berger JAMES D."/>
        </authorList>
    </citation>
    <scope>NUCLEOTIDE SEQUENCE [LARGE SCALE GENOMIC DNA]</scope>
</reference>
<accession>A0AA85JRP6</accession>
<evidence type="ECO:0000259" key="4">
    <source>
        <dbReference type="PROSITE" id="PS50961"/>
    </source>
</evidence>
<feature type="compositionally biased region" description="Polar residues" evidence="3">
    <location>
        <begin position="1001"/>
        <end position="1032"/>
    </location>
</feature>
<feature type="compositionally biased region" description="Polar residues" evidence="3">
    <location>
        <begin position="479"/>
        <end position="493"/>
    </location>
</feature>
<protein>
    <recommendedName>
        <fullName evidence="4">HTH La-type RNA-binding domain-containing protein</fullName>
    </recommendedName>
</protein>
<feature type="region of interest" description="Disordered" evidence="3">
    <location>
        <begin position="105"/>
        <end position="137"/>
    </location>
</feature>
<organism evidence="5 6">
    <name type="scientific">Trichobilharzia regenti</name>
    <name type="common">Nasal bird schistosome</name>
    <dbReference type="NCBI Taxonomy" id="157069"/>
    <lineage>
        <taxon>Eukaryota</taxon>
        <taxon>Metazoa</taxon>
        <taxon>Spiralia</taxon>
        <taxon>Lophotrochozoa</taxon>
        <taxon>Platyhelminthes</taxon>
        <taxon>Trematoda</taxon>
        <taxon>Digenea</taxon>
        <taxon>Strigeidida</taxon>
        <taxon>Schistosomatoidea</taxon>
        <taxon>Schistosomatidae</taxon>
        <taxon>Trichobilharzia</taxon>
    </lineage>
</organism>
<dbReference type="Pfam" id="PF05383">
    <property type="entry name" value="La"/>
    <property type="match status" value="1"/>
</dbReference>
<dbReference type="SMART" id="SM00715">
    <property type="entry name" value="LA"/>
    <property type="match status" value="1"/>
</dbReference>
<dbReference type="SUPFAM" id="SSF46785">
    <property type="entry name" value="Winged helix' DNA-binding domain"/>
    <property type="match status" value="1"/>
</dbReference>
<dbReference type="CDD" id="cd07323">
    <property type="entry name" value="LAM"/>
    <property type="match status" value="1"/>
</dbReference>
<feature type="compositionally biased region" description="Polar residues" evidence="3">
    <location>
        <begin position="261"/>
        <end position="271"/>
    </location>
</feature>
<feature type="compositionally biased region" description="Low complexity" evidence="3">
    <location>
        <begin position="1033"/>
        <end position="1044"/>
    </location>
</feature>
<dbReference type="PROSITE" id="PS50961">
    <property type="entry name" value="HTH_LA"/>
    <property type="match status" value="1"/>
</dbReference>
<sequence length="1057" mass="112073">MSESFSSKFAQLSVRPEKSHSDSSANTQRANGDEEKGSKGNPWKPSMFASILTICMPVVPSSENNSLEADAWPEPSAPTEQRRITRIAEEKPKRKLKWQNYEVDDTTCGFPRGRGRHTVGPFTGANYTAGGNGRSFRRGYGGYRSRIAADANRGRSSNGFYRHPGRTANVRPTESKETTEPTLRNSPIGNPDTCSVSADGAPSSTDVSPHEEKVSDRGLNAVESSEMPGQQTEAEPTTSKSNPVSVASGPTPRKGYRERSNVSTHSGSQVANIPPNYDAGPVGRARRSYQRQHQPMFPAETDSHNLNSHPTLVANSSIQPLIPFQTLPQIAYIIPGSPATMLGTALQLTQAPASHTIIPNVSLASSQILSAQPTVQHPIAALPHLPVESLPIPIIPDVSAVQTVHPAFNAQSSMTSTIAEQPSDTIEVVDVTQVIAYINEVGWKKVVFPTSLREHRAVAAAIKDSLGSTNQDIADLTESAANKNDMPTSSTQARGDDAPVRPMKADDVIIVEDRVFFVPRNVNRTKFLKFLSKLDYIKHHVEYYFSDSNLQRDSHLFSILTANQDVCPISELLQFNRLRWVSTTESELLDAVSSSSVLMVVFSADGLPTGITRVCTTLTKQLNEGCSPPAESFARSAHQGVVLTSSAADQGVNIAQVSASNQSIAHPVIDSSSQSLSAINAVSTHSFESSHVSANSSNTPFSVTTQILAVSAQPLNTMTHNSHSGYAQSSGHVLTPNNLGILTNSSPANMMYPSSASQPQVTITTPFYQTDLGTQSNIRSTQQTSFHCPQLYSQQQAAAIVAAAANQCGLLASGPNTPTLPPTDPSTASFISAFYRLATPGNPAPIVGTYVPSVGNPNNISAGAPNPAVFLQLIPGAHPGQANAYFAPAPISCPPGTNSLLSRPLSAHPSGMWIPLNTASGTSGGIVSAPYQPYVALTQTHSSLSVPNNPTGNGALYSVTSSHSFPTAFGAVPALAITPDVPGFAVHKMFNHGHSLSNLHTYSNHQSPVTSSASVTTMNTPPGHASQINVNHGSASGPQQSGGSLVLGKRMPTSSQP</sequence>
<keyword evidence="5" id="KW-1185">Reference proteome</keyword>
<dbReference type="InterPro" id="IPR036390">
    <property type="entry name" value="WH_DNA-bd_sf"/>
</dbReference>
<dbReference type="GO" id="GO:0003723">
    <property type="term" value="F:RNA binding"/>
    <property type="evidence" value="ECO:0007669"/>
    <property type="project" value="UniProtKB-UniRule"/>
</dbReference>
<dbReference type="InterPro" id="IPR036388">
    <property type="entry name" value="WH-like_DNA-bd_sf"/>
</dbReference>
<feature type="domain" description="HTH La-type RNA-binding" evidence="4">
    <location>
        <begin position="527"/>
        <end position="617"/>
    </location>
</feature>
<feature type="region of interest" description="Disordered" evidence="3">
    <location>
        <begin position="154"/>
        <end position="291"/>
    </location>
</feature>
<dbReference type="WBParaSite" id="TREG1_37960.4">
    <property type="protein sequence ID" value="TREG1_37960.4"/>
    <property type="gene ID" value="TREG1_37960"/>
</dbReference>
<feature type="region of interest" description="Disordered" evidence="3">
    <location>
        <begin position="63"/>
        <end position="82"/>
    </location>
</feature>
<evidence type="ECO:0000256" key="1">
    <source>
        <dbReference type="ARBA" id="ARBA00022884"/>
    </source>
</evidence>
<proteinExistence type="predicted"/>
<evidence type="ECO:0000313" key="6">
    <source>
        <dbReference type="WBParaSite" id="TREG1_37960.4"/>
    </source>
</evidence>